<dbReference type="GO" id="GO:0030595">
    <property type="term" value="P:leukocyte chemotaxis"/>
    <property type="evidence" value="ECO:0007669"/>
    <property type="project" value="TreeGrafter"/>
</dbReference>
<dbReference type="PANTHER" id="PTHR48484:SF1">
    <property type="entry name" value="DENTIN SIALOPHOSPHOPROTEIN"/>
    <property type="match status" value="1"/>
</dbReference>
<feature type="region of interest" description="Disordered" evidence="1">
    <location>
        <begin position="363"/>
        <end position="401"/>
    </location>
</feature>
<proteinExistence type="predicted"/>
<feature type="compositionally biased region" description="Polar residues" evidence="1">
    <location>
        <begin position="320"/>
        <end position="339"/>
    </location>
</feature>
<feature type="domain" description="PDZ" evidence="2">
    <location>
        <begin position="561"/>
        <end position="632"/>
    </location>
</feature>
<evidence type="ECO:0000256" key="1">
    <source>
        <dbReference type="SAM" id="MobiDB-lite"/>
    </source>
</evidence>
<comment type="caution">
    <text evidence="3">The sequence shown here is derived from an EMBL/GenBank/DDBJ whole genome shotgun (WGS) entry which is preliminary data.</text>
</comment>
<keyword evidence="4" id="KW-1185">Reference proteome</keyword>
<name>A0A9Q0IH37_9TELE</name>
<accession>A0A9Q0IH37</accession>
<dbReference type="SUPFAM" id="SSF50156">
    <property type="entry name" value="PDZ domain-like"/>
    <property type="match status" value="2"/>
</dbReference>
<feature type="compositionally biased region" description="Basic and acidic residues" evidence="1">
    <location>
        <begin position="23"/>
        <end position="49"/>
    </location>
</feature>
<dbReference type="GO" id="GO:0050930">
    <property type="term" value="P:induction of positive chemotaxis"/>
    <property type="evidence" value="ECO:0007669"/>
    <property type="project" value="InterPro"/>
</dbReference>
<feature type="compositionally biased region" description="Polar residues" evidence="1">
    <location>
        <begin position="219"/>
        <end position="232"/>
    </location>
</feature>
<organism evidence="3 4">
    <name type="scientific">Muraenolepis orangiensis</name>
    <name type="common">Patagonian moray cod</name>
    <dbReference type="NCBI Taxonomy" id="630683"/>
    <lineage>
        <taxon>Eukaryota</taxon>
        <taxon>Metazoa</taxon>
        <taxon>Chordata</taxon>
        <taxon>Craniata</taxon>
        <taxon>Vertebrata</taxon>
        <taxon>Euteleostomi</taxon>
        <taxon>Actinopterygii</taxon>
        <taxon>Neopterygii</taxon>
        <taxon>Teleostei</taxon>
        <taxon>Neoteleostei</taxon>
        <taxon>Acanthomorphata</taxon>
        <taxon>Zeiogadaria</taxon>
        <taxon>Gadariae</taxon>
        <taxon>Gadiformes</taxon>
        <taxon>Muraenolepidoidei</taxon>
        <taxon>Muraenolepididae</taxon>
        <taxon>Muraenolepis</taxon>
    </lineage>
</organism>
<evidence type="ECO:0000313" key="3">
    <source>
        <dbReference type="EMBL" id="KAJ3597748.1"/>
    </source>
</evidence>
<evidence type="ECO:0000313" key="4">
    <source>
        <dbReference type="Proteomes" id="UP001148018"/>
    </source>
</evidence>
<dbReference type="OrthoDB" id="42382at2759"/>
<feature type="compositionally biased region" description="Polar residues" evidence="1">
    <location>
        <begin position="469"/>
        <end position="479"/>
    </location>
</feature>
<gene>
    <name evidence="3" type="ORF">NHX12_001265</name>
</gene>
<dbReference type="InterPro" id="IPR055287">
    <property type="entry name" value="IL-16-like"/>
</dbReference>
<feature type="compositionally biased region" description="Low complexity" evidence="1">
    <location>
        <begin position="363"/>
        <end position="375"/>
    </location>
</feature>
<dbReference type="GO" id="GO:0005125">
    <property type="term" value="F:cytokine activity"/>
    <property type="evidence" value="ECO:0007669"/>
    <property type="project" value="InterPro"/>
</dbReference>
<dbReference type="InterPro" id="IPR036034">
    <property type="entry name" value="PDZ_sf"/>
</dbReference>
<sequence>MPSAIRQPQPPLEEESPAPSPDQPRHTDGRTGRSKEESGTADNVERRGGAETTGGTSHRLRNVEQKMRSTEPEKEKEREEIQRDARMLGEKKTDREGNGAVENSSLAEDVFDSGALKIALGATEQKAALWKLIIPSTASVRNKIHQFETLSQRAWGSAADQFPKSNRSFSVPAQPSGVSSGVKKSASDKSLGRLRGKWEGVKEGTGFEDKTREEEGKTSEYQVAQRSSNQKSEFMDEVGKGLNSRGVDVVESKSRDVAGSRSNCVDVFGKYSTLNNKLENREARTRFYIDETDFYKATDPEKPSKSDLISTLKLNLPLNNFDPSSSSPKLLGDQNQSNVDIDEDKTPTNSLCDWPFLSHNTLSEHSTTTTTITNTDGSEEESSRAYEQTHSTPEPGPYRSLVDLALPVTDPHRMGKKRDEDLKAWVASVNQRIGGRSDDDEDEDDDDDDDDDDDGTEKDEDSNYDSDSGESSVTVTSNMSQLERRSFSVSLADLCHFGGVDYESGSESDVWLPGCRSASLSSSASAFSCVSVLPTEELDRLLDDVRSLDDSSLQNYNDVQVVVLHKDIGVGLGFSVAGGADQNKPITVHKVFPLGAAAQEGSLRAGDQVLSINGTTLCDSGHWEATRTLRKAKGRGMGVVVLKRGVLAPSAEGDGVDELDGAQTPSRDTAGQRVCVQLEKQSRDLGFSLEGGVGSSLGDKPLSIQKVFQGGPVNQVIPGDEVVEIQGVNTTGMRRLEAWTLIRRLPPGPVDVILRRPLKTLST</sequence>
<dbReference type="Pfam" id="PF00595">
    <property type="entry name" value="PDZ"/>
    <property type="match status" value="2"/>
</dbReference>
<dbReference type="PROSITE" id="PS50106">
    <property type="entry name" value="PDZ"/>
    <property type="match status" value="2"/>
</dbReference>
<feature type="compositionally biased region" description="Acidic residues" evidence="1">
    <location>
        <begin position="438"/>
        <end position="468"/>
    </location>
</feature>
<dbReference type="AlphaFoldDB" id="A0A9Q0IH37"/>
<dbReference type="Gene3D" id="2.30.42.10">
    <property type="match status" value="2"/>
</dbReference>
<evidence type="ECO:0000259" key="2">
    <source>
        <dbReference type="PROSITE" id="PS50106"/>
    </source>
</evidence>
<dbReference type="InterPro" id="IPR001478">
    <property type="entry name" value="PDZ"/>
</dbReference>
<feature type="region of interest" description="Disordered" evidence="1">
    <location>
        <begin position="166"/>
        <end position="234"/>
    </location>
</feature>
<dbReference type="GO" id="GO:0042609">
    <property type="term" value="F:CD4 receptor binding"/>
    <property type="evidence" value="ECO:0007669"/>
    <property type="project" value="TreeGrafter"/>
</dbReference>
<feature type="compositionally biased region" description="Basic and acidic residues" evidence="1">
    <location>
        <begin position="61"/>
        <end position="97"/>
    </location>
</feature>
<feature type="region of interest" description="Disordered" evidence="1">
    <location>
        <begin position="320"/>
        <end position="346"/>
    </location>
</feature>
<protein>
    <recommendedName>
        <fullName evidence="2">PDZ domain-containing protein</fullName>
    </recommendedName>
</protein>
<feature type="region of interest" description="Disordered" evidence="1">
    <location>
        <begin position="1"/>
        <end position="103"/>
    </location>
</feature>
<feature type="domain" description="PDZ" evidence="2">
    <location>
        <begin position="675"/>
        <end position="757"/>
    </location>
</feature>
<dbReference type="SMART" id="SM00228">
    <property type="entry name" value="PDZ"/>
    <property type="match status" value="2"/>
</dbReference>
<dbReference type="Proteomes" id="UP001148018">
    <property type="component" value="Unassembled WGS sequence"/>
</dbReference>
<feature type="region of interest" description="Disordered" evidence="1">
    <location>
        <begin position="430"/>
        <end position="479"/>
    </location>
</feature>
<feature type="compositionally biased region" description="Basic and acidic residues" evidence="1">
    <location>
        <begin position="185"/>
        <end position="218"/>
    </location>
</feature>
<dbReference type="PANTHER" id="PTHR48484">
    <property type="entry name" value="PRO-INTERLEUKIN-16"/>
    <property type="match status" value="1"/>
</dbReference>
<dbReference type="EMBL" id="JANIIK010000109">
    <property type="protein sequence ID" value="KAJ3597748.1"/>
    <property type="molecule type" value="Genomic_DNA"/>
</dbReference>
<reference evidence="3" key="1">
    <citation type="submission" date="2022-07" db="EMBL/GenBank/DDBJ databases">
        <title>Chromosome-level genome of Muraenolepis orangiensis.</title>
        <authorList>
            <person name="Kim J."/>
        </authorList>
    </citation>
    <scope>NUCLEOTIDE SEQUENCE</scope>
    <source>
        <strain evidence="3">KU_S4_2022</strain>
        <tissue evidence="3">Muscle</tissue>
    </source>
</reference>